<dbReference type="InterPro" id="IPR010105">
    <property type="entry name" value="TonB_sidphr_rcpt"/>
</dbReference>
<keyword evidence="22" id="KW-1185">Reference proteome</keyword>
<feature type="signal peptide" evidence="16">
    <location>
        <begin position="1"/>
        <end position="31"/>
    </location>
</feature>
<dbReference type="Pfam" id="PF00593">
    <property type="entry name" value="TonB_dep_Rec_b-barrel"/>
    <property type="match status" value="1"/>
</dbReference>
<dbReference type="InterPro" id="IPR036942">
    <property type="entry name" value="Beta-barrel_TonB_sf"/>
</dbReference>
<keyword evidence="3 14" id="KW-0813">Transport</keyword>
<dbReference type="EMBL" id="UGSB01000001">
    <property type="protein sequence ID" value="SUA56661.1"/>
    <property type="molecule type" value="Genomic_DNA"/>
</dbReference>
<dbReference type="RefSeq" id="WP_018573582.1">
    <property type="nucleotide sequence ID" value="NZ_CP065725.1"/>
</dbReference>
<evidence type="ECO:0000256" key="9">
    <source>
        <dbReference type="ARBA" id="ARBA00023065"/>
    </source>
</evidence>
<dbReference type="GO" id="GO:0038023">
    <property type="term" value="F:signaling receptor activity"/>
    <property type="evidence" value="ECO:0007669"/>
    <property type="project" value="InterPro"/>
</dbReference>
<dbReference type="InterPro" id="IPR039426">
    <property type="entry name" value="TonB-dep_rcpt-like"/>
</dbReference>
<dbReference type="FunFam" id="2.170.130.10:FF:000001">
    <property type="entry name" value="Catecholate siderophore TonB-dependent receptor"/>
    <property type="match status" value="1"/>
</dbReference>
<evidence type="ECO:0000256" key="1">
    <source>
        <dbReference type="ARBA" id="ARBA00004571"/>
    </source>
</evidence>
<evidence type="ECO:0000256" key="12">
    <source>
        <dbReference type="ARBA" id="ARBA00023170"/>
    </source>
</evidence>
<dbReference type="GO" id="GO:0015891">
    <property type="term" value="P:siderophore transport"/>
    <property type="evidence" value="ECO:0007669"/>
    <property type="project" value="InterPro"/>
</dbReference>
<evidence type="ECO:0000256" key="4">
    <source>
        <dbReference type="ARBA" id="ARBA00022452"/>
    </source>
</evidence>
<keyword evidence="9" id="KW-0406">Ion transport</keyword>
<dbReference type="PANTHER" id="PTHR32552">
    <property type="entry name" value="FERRICHROME IRON RECEPTOR-RELATED"/>
    <property type="match status" value="1"/>
</dbReference>
<evidence type="ECO:0000256" key="14">
    <source>
        <dbReference type="PROSITE-ProRule" id="PRU01360"/>
    </source>
</evidence>
<evidence type="ECO:0000256" key="13">
    <source>
        <dbReference type="ARBA" id="ARBA00023237"/>
    </source>
</evidence>
<evidence type="ECO:0000256" key="6">
    <source>
        <dbReference type="ARBA" id="ARBA00022692"/>
    </source>
</evidence>
<evidence type="ECO:0000313" key="22">
    <source>
        <dbReference type="Proteomes" id="UP000594903"/>
    </source>
</evidence>
<keyword evidence="4 14" id="KW-1134">Transmembrane beta strand</keyword>
<dbReference type="SUPFAM" id="SSF56935">
    <property type="entry name" value="Porins"/>
    <property type="match status" value="1"/>
</dbReference>
<keyword evidence="10 15" id="KW-0798">TonB box</keyword>
<keyword evidence="6 14" id="KW-0812">Transmembrane</keyword>
<feature type="domain" description="TonB-dependent receptor-like beta-barrel" evidence="17">
    <location>
        <begin position="238"/>
        <end position="703"/>
    </location>
</feature>
<dbReference type="PROSITE" id="PS52016">
    <property type="entry name" value="TONB_DEPENDENT_REC_3"/>
    <property type="match status" value="1"/>
</dbReference>
<keyword evidence="7 16" id="KW-0732">Signal</keyword>
<keyword evidence="12 19" id="KW-0675">Receptor</keyword>
<name>A0A378XGB9_9BURK</name>
<feature type="domain" description="TonB-dependent receptor plug" evidence="18">
    <location>
        <begin position="66"/>
        <end position="164"/>
    </location>
</feature>
<proteinExistence type="inferred from homology"/>
<dbReference type="CDD" id="cd01347">
    <property type="entry name" value="ligand_gated_channel"/>
    <property type="match status" value="1"/>
</dbReference>
<dbReference type="NCBIfam" id="TIGR01783">
    <property type="entry name" value="TonB-siderophor"/>
    <property type="match status" value="1"/>
</dbReference>
<organism evidence="20 21">
    <name type="scientific">Oligella ureolytica</name>
    <dbReference type="NCBI Taxonomy" id="90244"/>
    <lineage>
        <taxon>Bacteria</taxon>
        <taxon>Pseudomonadati</taxon>
        <taxon>Pseudomonadota</taxon>
        <taxon>Betaproteobacteria</taxon>
        <taxon>Burkholderiales</taxon>
        <taxon>Alcaligenaceae</taxon>
        <taxon>Oligella</taxon>
    </lineage>
</organism>
<protein>
    <submittedName>
        <fullName evidence="19">TonB-dependent siderophore receptor</fullName>
    </submittedName>
    <submittedName>
        <fullName evidence="20">Virulence-associated outer membrane protein Vir-90</fullName>
    </submittedName>
</protein>
<accession>A0A378XGB9</accession>
<dbReference type="STRING" id="1122619.GCA_000373745_00400"/>
<feature type="chain" id="PRO_5016665227" evidence="16">
    <location>
        <begin position="32"/>
        <end position="734"/>
    </location>
</feature>
<evidence type="ECO:0000256" key="3">
    <source>
        <dbReference type="ARBA" id="ARBA00022448"/>
    </source>
</evidence>
<gene>
    <name evidence="20" type="primary">bfrD</name>
    <name evidence="19" type="ORF">I6G29_10415</name>
    <name evidence="20" type="ORF">NCTC11997_02146</name>
</gene>
<evidence type="ECO:0000313" key="19">
    <source>
        <dbReference type="EMBL" id="QPT39554.1"/>
    </source>
</evidence>
<dbReference type="Gene3D" id="2.40.170.20">
    <property type="entry name" value="TonB-dependent receptor, beta-barrel domain"/>
    <property type="match status" value="1"/>
</dbReference>
<evidence type="ECO:0000259" key="18">
    <source>
        <dbReference type="Pfam" id="PF07715"/>
    </source>
</evidence>
<evidence type="ECO:0000256" key="16">
    <source>
        <dbReference type="SAM" id="SignalP"/>
    </source>
</evidence>
<dbReference type="AlphaFoldDB" id="A0A378XGB9"/>
<comment type="subcellular location">
    <subcellularLocation>
        <location evidence="1 14">Cell outer membrane</location>
        <topology evidence="1 14">Multi-pass membrane protein</topology>
    </subcellularLocation>
</comment>
<keyword evidence="5" id="KW-0410">Iron transport</keyword>
<keyword evidence="11 14" id="KW-0472">Membrane</keyword>
<sequence length="734" mass="81044">MSKRNRLSKPVTQTVLFSTISASLGASIAVAQEQEEVQQLPAIGLEVTIPGYQPTRAQSPKMTAPLLDTPRTVNVVSEKLMKDRGLTSFKDVLRTTPGVTLGSGEGGTPVGDRPIIRGYEASTDIFIDGVRDYARGSHEIFNLESVEVIKGPSSAYTGRGGTGGSVNMVTKKPQLDNFFRGSASYGNRGQHRFTFDGNVALTDSAAFRLNAMRMGGNVPGRAEVEFDRWGLAPSLAFGLGTPTRVTLSYSHIENNDTPDMGIPFQNQSRPDITEPLKPDRNHYYGRAGVDFRDNIFDTATAEIEHDLNENFTIRNITRYGKSLNRYVFTRPSFDNCTPSRRNTPALSCYTLDGDLMFTRADRARWRMAESIVNQTDIYGSFNTGSIKHNISAGMEFSKEDIYNRSTTGVGVGSSTDYFWHPNPHQNWGALNKTFGARSKAGDIKTKSLYVFDTIELTPSWLINAGVRFDNFKVSDGSKESTQNIWSWQGAVIFKPTHNGSIYLSYSTSANPAGENLGQAGGADGPAGSAAIRDLDPERARSIELGTKWEVLNERLSLNASIFETRKSNARSSDIDGSVQNIGKNRVRGLELSAAGSLTDQWDIWAGYTYLDPKVLKYQSQNRDGTFNVFDGNQTKFVAKHSANVWTTYRVLPDWTVGTGLTYVGKRMVNDANTLQLPSHLIWDAMVRWDINKHVDLQLNVNNITDARSYDASHVGLFANVGYGRSATLNANFRY</sequence>
<dbReference type="Proteomes" id="UP000254603">
    <property type="component" value="Unassembled WGS sequence"/>
</dbReference>
<dbReference type="OrthoDB" id="9790771at2"/>
<dbReference type="Gene3D" id="2.170.130.10">
    <property type="entry name" value="TonB-dependent receptor, plug domain"/>
    <property type="match status" value="1"/>
</dbReference>
<dbReference type="InterPro" id="IPR000531">
    <property type="entry name" value="Beta-barrel_TonB"/>
</dbReference>
<evidence type="ECO:0000256" key="5">
    <source>
        <dbReference type="ARBA" id="ARBA00022496"/>
    </source>
</evidence>
<evidence type="ECO:0000256" key="8">
    <source>
        <dbReference type="ARBA" id="ARBA00023004"/>
    </source>
</evidence>
<dbReference type="GO" id="GO:0015344">
    <property type="term" value="F:siderophore uptake transmembrane transporter activity"/>
    <property type="evidence" value="ECO:0007669"/>
    <property type="project" value="TreeGrafter"/>
</dbReference>
<dbReference type="GO" id="GO:0009279">
    <property type="term" value="C:cell outer membrane"/>
    <property type="evidence" value="ECO:0007669"/>
    <property type="project" value="UniProtKB-SubCell"/>
</dbReference>
<reference evidence="20 21" key="1">
    <citation type="submission" date="2018-06" db="EMBL/GenBank/DDBJ databases">
        <authorList>
            <consortium name="Pathogen Informatics"/>
            <person name="Doyle S."/>
        </authorList>
    </citation>
    <scope>NUCLEOTIDE SEQUENCE [LARGE SCALE GENOMIC DNA]</scope>
    <source>
        <strain evidence="20 21">NCTC11997</strain>
    </source>
</reference>
<keyword evidence="13 14" id="KW-0998">Cell outer membrane</keyword>
<evidence type="ECO:0000259" key="17">
    <source>
        <dbReference type="Pfam" id="PF00593"/>
    </source>
</evidence>
<evidence type="ECO:0000313" key="21">
    <source>
        <dbReference type="Proteomes" id="UP000254603"/>
    </source>
</evidence>
<dbReference type="Pfam" id="PF07715">
    <property type="entry name" value="Plug"/>
    <property type="match status" value="1"/>
</dbReference>
<reference evidence="19 22" key="2">
    <citation type="submission" date="2020-12" db="EMBL/GenBank/DDBJ databases">
        <title>FDA dAtabase for Regulatory Grade micrObial Sequences (FDA-ARGOS): Supporting development and validation of Infectious Disease Dx tests.</title>
        <authorList>
            <person name="Sproer C."/>
            <person name="Gronow S."/>
            <person name="Severitt S."/>
            <person name="Schroder I."/>
            <person name="Tallon L."/>
            <person name="Sadzewicz L."/>
            <person name="Zhao X."/>
            <person name="Boylan J."/>
            <person name="Ott S."/>
            <person name="Bowen H."/>
            <person name="Vavikolanu K."/>
            <person name="Mehta A."/>
            <person name="Aluvathingal J."/>
            <person name="Nadendla S."/>
            <person name="Lowell S."/>
            <person name="Myers T."/>
            <person name="Yan Y."/>
            <person name="Sichtig H."/>
        </authorList>
    </citation>
    <scope>NUCLEOTIDE SEQUENCE [LARGE SCALE GENOMIC DNA]</scope>
    <source>
        <strain evidence="19 22">FDAARGOS_872</strain>
    </source>
</reference>
<dbReference type="InterPro" id="IPR037066">
    <property type="entry name" value="Plug_dom_sf"/>
</dbReference>
<evidence type="ECO:0000256" key="15">
    <source>
        <dbReference type="RuleBase" id="RU003357"/>
    </source>
</evidence>
<keyword evidence="8" id="KW-0408">Iron</keyword>
<evidence type="ECO:0000256" key="10">
    <source>
        <dbReference type="ARBA" id="ARBA00023077"/>
    </source>
</evidence>
<dbReference type="PANTHER" id="PTHR32552:SF89">
    <property type="entry name" value="CATECHOLATE SIDEROPHORE RECEPTOR FIU"/>
    <property type="match status" value="1"/>
</dbReference>
<evidence type="ECO:0000256" key="11">
    <source>
        <dbReference type="ARBA" id="ARBA00023136"/>
    </source>
</evidence>
<evidence type="ECO:0000256" key="7">
    <source>
        <dbReference type="ARBA" id="ARBA00022729"/>
    </source>
</evidence>
<comment type="similarity">
    <text evidence="2 14 15">Belongs to the TonB-dependent receptor family.</text>
</comment>
<dbReference type="InterPro" id="IPR012910">
    <property type="entry name" value="Plug_dom"/>
</dbReference>
<dbReference type="Proteomes" id="UP000594903">
    <property type="component" value="Chromosome"/>
</dbReference>
<evidence type="ECO:0000313" key="20">
    <source>
        <dbReference type="EMBL" id="SUA56661.1"/>
    </source>
</evidence>
<dbReference type="EMBL" id="CP065725">
    <property type="protein sequence ID" value="QPT39554.1"/>
    <property type="molecule type" value="Genomic_DNA"/>
</dbReference>
<evidence type="ECO:0000256" key="2">
    <source>
        <dbReference type="ARBA" id="ARBA00009810"/>
    </source>
</evidence>